<dbReference type="PANTHER" id="PTHR11091">
    <property type="entry name" value="OXIDOREDUCTASE-RELATED"/>
    <property type="match status" value="1"/>
</dbReference>
<name>A0A5B8LUV9_9HYPH</name>
<dbReference type="InterPro" id="IPR003767">
    <property type="entry name" value="Malate/L-lactate_DH-like"/>
</dbReference>
<dbReference type="InterPro" id="IPR036111">
    <property type="entry name" value="Mal/L-sulfo/L-lacto_DH-like_sf"/>
</dbReference>
<gene>
    <name evidence="3" type="ORF">FPZ08_11055</name>
</gene>
<dbReference type="EMBL" id="CP042304">
    <property type="protein sequence ID" value="QDZ11252.1"/>
    <property type="molecule type" value="Genomic_DNA"/>
</dbReference>
<dbReference type="AlphaFoldDB" id="A0A5B8LUV9"/>
<dbReference type="InterPro" id="IPR043143">
    <property type="entry name" value="Mal/L-sulf/L-lact_DH-like_NADP"/>
</dbReference>
<proteinExistence type="inferred from homology"/>
<protein>
    <submittedName>
        <fullName evidence="3">Ldh family oxidoreductase</fullName>
    </submittedName>
</protein>
<keyword evidence="4" id="KW-1185">Reference proteome</keyword>
<keyword evidence="2" id="KW-0560">Oxidoreductase</keyword>
<dbReference type="Gene3D" id="1.10.1530.10">
    <property type="match status" value="1"/>
</dbReference>
<dbReference type="GO" id="GO:0016491">
    <property type="term" value="F:oxidoreductase activity"/>
    <property type="evidence" value="ECO:0007669"/>
    <property type="project" value="UniProtKB-KW"/>
</dbReference>
<sequence>MTPRLAGVGEILDLESSSQRFPATLLEEKVATRLREAGASEASLTAATRAMLHASLVGVDSHGVRLTEHYCNMLAGGRLNKNPQLKVDIRAAGSAMVDGDDGLGHYAAYHAVEVGIELAQKAGVGAVGIAHSSHLGAAGAYALAGAERGFVTFATTNTDSMVALFDGAARFHGTNPLAFAAPVPDSRPWLLDMATSSIPMNRVLLHRSLELELPDGVAADKHGGATTDPNTADMLLPLGGAEYGYKGAALAGVATLFSALLTGTTLDTDFIPMYGGDDISTPRNMGHFVLVIDPDKFVGRELFGAMITRYLASLRSAPVREGAERVMAPGDREWEEMAHRQQEGVPVDPDTIRFLGL</sequence>
<dbReference type="PANTHER" id="PTHR11091:SF0">
    <property type="entry name" value="MALATE DEHYDROGENASE"/>
    <property type="match status" value="1"/>
</dbReference>
<dbReference type="Pfam" id="PF02615">
    <property type="entry name" value="Ldh_2"/>
    <property type="match status" value="1"/>
</dbReference>
<dbReference type="SUPFAM" id="SSF89733">
    <property type="entry name" value="L-sulfolactate dehydrogenase-like"/>
    <property type="match status" value="1"/>
</dbReference>
<comment type="similarity">
    <text evidence="1">Belongs to the LDH2/MDH2 oxidoreductase family.</text>
</comment>
<reference evidence="3 4" key="1">
    <citation type="submission" date="2019-07" db="EMBL/GenBank/DDBJ databases">
        <title>Full genome sequence of Devosia sp. Gsoil 520.</title>
        <authorList>
            <person name="Im W.-T."/>
        </authorList>
    </citation>
    <scope>NUCLEOTIDE SEQUENCE [LARGE SCALE GENOMIC DNA]</scope>
    <source>
        <strain evidence="3 4">Gsoil 520</strain>
    </source>
</reference>
<dbReference type="Proteomes" id="UP000315364">
    <property type="component" value="Chromosome"/>
</dbReference>
<organism evidence="3 4">
    <name type="scientific">Devosia ginsengisoli</name>
    <dbReference type="NCBI Taxonomy" id="400770"/>
    <lineage>
        <taxon>Bacteria</taxon>
        <taxon>Pseudomonadati</taxon>
        <taxon>Pseudomonadota</taxon>
        <taxon>Alphaproteobacteria</taxon>
        <taxon>Hyphomicrobiales</taxon>
        <taxon>Devosiaceae</taxon>
        <taxon>Devosia</taxon>
    </lineage>
</organism>
<dbReference type="OrthoDB" id="9811519at2"/>
<dbReference type="Gene3D" id="3.30.1370.60">
    <property type="entry name" value="Hypothetical oxidoreductase yiak, domain 2"/>
    <property type="match status" value="1"/>
</dbReference>
<evidence type="ECO:0000256" key="1">
    <source>
        <dbReference type="ARBA" id="ARBA00006056"/>
    </source>
</evidence>
<evidence type="ECO:0000313" key="4">
    <source>
        <dbReference type="Proteomes" id="UP000315364"/>
    </source>
</evidence>
<evidence type="ECO:0000313" key="3">
    <source>
        <dbReference type="EMBL" id="QDZ11252.1"/>
    </source>
</evidence>
<evidence type="ECO:0000256" key="2">
    <source>
        <dbReference type="ARBA" id="ARBA00023002"/>
    </source>
</evidence>
<accession>A0A5B8LUV9</accession>
<dbReference type="InterPro" id="IPR043144">
    <property type="entry name" value="Mal/L-sulf/L-lact_DH-like_ah"/>
</dbReference>
<dbReference type="KEGG" id="dea:FPZ08_11055"/>